<evidence type="ECO:0000259" key="3">
    <source>
        <dbReference type="Pfam" id="PF11250"/>
    </source>
</evidence>
<evidence type="ECO:0000256" key="2">
    <source>
        <dbReference type="SAM" id="MobiDB-lite"/>
    </source>
</evidence>
<feature type="compositionally biased region" description="Acidic residues" evidence="2">
    <location>
        <begin position="301"/>
        <end position="319"/>
    </location>
</feature>
<feature type="region of interest" description="Disordered" evidence="2">
    <location>
        <begin position="101"/>
        <end position="120"/>
    </location>
</feature>
<dbReference type="EMBL" id="CAADRP010001974">
    <property type="protein sequence ID" value="VFU58121.1"/>
    <property type="molecule type" value="Genomic_DNA"/>
</dbReference>
<dbReference type="AlphaFoldDB" id="A0A6N2MUU2"/>
<dbReference type="PANTHER" id="PTHR33155:SF4">
    <property type="entry name" value="PROTEIN FANTASTIC FOUR 3"/>
    <property type="match status" value="1"/>
</dbReference>
<sequence length="376" mass="41196">MHILLFSSHGHSRNPCGFRFPFSDILKFMKQNIETKRKSITTACAMATMVCQGLQFCLESPIVESRTLRLRLSSPNPYFARSLELALKPCLLDSDSKEVSGKCHHEETSHKTGFPDHDKHASPDLAGGLSFLQVLSAGPDAPQESMGKGNIYVHPLISRSSSMLSGRSLELCTESLGSESGSDMIESSIFTLSSPDPSAGSSPSREQQKPRQLLGAKKANSRSYPPPLTTMSASKSLQVRAHREDGRLIIRAVEAPSRHACLHAERRDGRLRLSFIKDSASDSGPAGVAATEKNEGSNKEGDDELENDMDYDELDDSDVAESGNGAFFEEEAESTDDLDVDADVGMEERQRPTRCKEGETEKKGLLNWEPFWVATS</sequence>
<evidence type="ECO:0000313" key="4">
    <source>
        <dbReference type="EMBL" id="VFU58121.1"/>
    </source>
</evidence>
<reference evidence="4" key="1">
    <citation type="submission" date="2019-03" db="EMBL/GenBank/DDBJ databases">
        <authorList>
            <person name="Mank J."/>
            <person name="Almeida P."/>
        </authorList>
    </citation>
    <scope>NUCLEOTIDE SEQUENCE</scope>
    <source>
        <strain evidence="4">78183</strain>
    </source>
</reference>
<name>A0A6N2MUU2_SALVM</name>
<accession>A0A6N2MUU2</accession>
<feature type="region of interest" description="Disordered" evidence="2">
    <location>
        <begin position="278"/>
        <end position="361"/>
    </location>
</feature>
<feature type="domain" description="FAF" evidence="3">
    <location>
        <begin position="223"/>
        <end position="275"/>
    </location>
</feature>
<organism evidence="4">
    <name type="scientific">Salix viminalis</name>
    <name type="common">Common osier</name>
    <name type="synonym">Basket willow</name>
    <dbReference type="NCBI Taxonomy" id="40686"/>
    <lineage>
        <taxon>Eukaryota</taxon>
        <taxon>Viridiplantae</taxon>
        <taxon>Streptophyta</taxon>
        <taxon>Embryophyta</taxon>
        <taxon>Tracheophyta</taxon>
        <taxon>Spermatophyta</taxon>
        <taxon>Magnoliopsida</taxon>
        <taxon>eudicotyledons</taxon>
        <taxon>Gunneridae</taxon>
        <taxon>Pentapetalae</taxon>
        <taxon>rosids</taxon>
        <taxon>fabids</taxon>
        <taxon>Malpighiales</taxon>
        <taxon>Salicaceae</taxon>
        <taxon>Saliceae</taxon>
        <taxon>Salix</taxon>
    </lineage>
</organism>
<feature type="compositionally biased region" description="Acidic residues" evidence="2">
    <location>
        <begin position="328"/>
        <end position="345"/>
    </location>
</feature>
<gene>
    <name evidence="4" type="ORF">SVIM_LOCUS423000</name>
</gene>
<dbReference type="Pfam" id="PF11250">
    <property type="entry name" value="FAF"/>
    <property type="match status" value="1"/>
</dbReference>
<evidence type="ECO:0000256" key="1">
    <source>
        <dbReference type="ARBA" id="ARBA00008690"/>
    </source>
</evidence>
<comment type="similarity">
    <text evidence="1">Belongs to the fantastic four family.</text>
</comment>
<dbReference type="PANTHER" id="PTHR33155">
    <property type="entry name" value="FANTASTIC FOUR-LIKE PROTEIN (DUF3049)"/>
    <property type="match status" value="1"/>
</dbReference>
<dbReference type="InterPro" id="IPR046431">
    <property type="entry name" value="FAF_dom"/>
</dbReference>
<feature type="compositionally biased region" description="Low complexity" evidence="2">
    <location>
        <begin position="193"/>
        <end position="204"/>
    </location>
</feature>
<dbReference type="InterPro" id="IPR021410">
    <property type="entry name" value="FAF"/>
</dbReference>
<feature type="region of interest" description="Disordered" evidence="2">
    <location>
        <begin position="189"/>
        <end position="239"/>
    </location>
</feature>
<protein>
    <recommendedName>
        <fullName evidence="3">FAF domain-containing protein</fullName>
    </recommendedName>
</protein>
<proteinExistence type="inferred from homology"/>
<feature type="compositionally biased region" description="Basic and acidic residues" evidence="2">
    <location>
        <begin position="346"/>
        <end position="361"/>
    </location>
</feature>